<dbReference type="FunCoup" id="A0A6J2X2U6">
    <property type="interactions" value="18"/>
</dbReference>
<dbReference type="InParanoid" id="A0A6J2X2U6"/>
<evidence type="ECO:0000256" key="1">
    <source>
        <dbReference type="SAM" id="MobiDB-lite"/>
    </source>
</evidence>
<keyword evidence="2" id="KW-0812">Transmembrane</keyword>
<accession>A0A6J2X2U6</accession>
<dbReference type="OrthoDB" id="6364622at2759"/>
<dbReference type="AlphaFoldDB" id="A0A6J2X2U6"/>
<proteinExistence type="predicted"/>
<feature type="compositionally biased region" description="Polar residues" evidence="1">
    <location>
        <begin position="386"/>
        <end position="403"/>
    </location>
</feature>
<gene>
    <name evidence="5" type="primary">LOC115874528</name>
</gene>
<feature type="compositionally biased region" description="Low complexity" evidence="1">
    <location>
        <begin position="536"/>
        <end position="564"/>
    </location>
</feature>
<dbReference type="GeneID" id="115874528"/>
<evidence type="ECO:0000313" key="5">
    <source>
        <dbReference type="RefSeq" id="XP_030745556.1"/>
    </source>
</evidence>
<reference evidence="5" key="1">
    <citation type="submission" date="2025-08" db="UniProtKB">
        <authorList>
            <consortium name="RefSeq"/>
        </authorList>
    </citation>
    <scope>IDENTIFICATION</scope>
    <source>
        <tissue evidence="5">Gonads</tissue>
    </source>
</reference>
<keyword evidence="2" id="KW-1133">Transmembrane helix</keyword>
<feature type="chain" id="PRO_5026783878" evidence="3">
    <location>
        <begin position="25"/>
        <end position="877"/>
    </location>
</feature>
<organism evidence="4 5">
    <name type="scientific">Sitophilus oryzae</name>
    <name type="common">Rice weevil</name>
    <name type="synonym">Curculio oryzae</name>
    <dbReference type="NCBI Taxonomy" id="7048"/>
    <lineage>
        <taxon>Eukaryota</taxon>
        <taxon>Metazoa</taxon>
        <taxon>Ecdysozoa</taxon>
        <taxon>Arthropoda</taxon>
        <taxon>Hexapoda</taxon>
        <taxon>Insecta</taxon>
        <taxon>Pterygota</taxon>
        <taxon>Neoptera</taxon>
        <taxon>Endopterygota</taxon>
        <taxon>Coleoptera</taxon>
        <taxon>Polyphaga</taxon>
        <taxon>Cucujiformia</taxon>
        <taxon>Curculionidae</taxon>
        <taxon>Dryophthorinae</taxon>
        <taxon>Sitophilus</taxon>
    </lineage>
</organism>
<sequence length="877" mass="100872">MKKYSILFLSLLAVIVVNVVVVFGQDETISEKSEKKDVEQSGENREMREYVESWHGIQTIPEGATDWIPRDPYTNRPIKRRRLRKRKRRPPVVTFLDDSKEQILQPATDNLDQAGNIRIPLLIEEKIQSRLPELKDHLTPPEEEVYLDEGQQQDRVTLMDDKFVEEADRFTLPKKRKRPNINGEWDEHDEVEYSKRKKVQPERQDSEKLTVISNPDLGISPLSATINFGPETIPPSKIEDKNEKSTIYYGNPKPVDEEQTKTTEEPDKITNLKAILKQNGGLSLSEVLQKKNLTLAELLKGDANAIKALTEPPKTTMETESPEILTEKVEMTTKYKRLPPSSVLKKNLINRKYEQNDEEFSDTELAEAQRKRQNLLQAFNKIPANTKHSSFKEPSSTEKSILTSPDPKEAISSSSEIEINENNTEIPQGTTTTTQKVTTNSQRAVLRVQSRLPLTNAKLNKITYKRMPPKYVPVIKEEDTTKEEEENYPKLPIVPLRPIKIDVKDLFGPKNTENQSEEKDEPYRMEIDLDNLTDKSTTTTTPRTTTTSTTPSTTTTTTSTTSTTIKPQVFTEDTEKLQPFTAKEEILQILRDPKARQDLTRVLEARNMTVQELIEQRERGSSQRHLADIFHNNTREPEPIDEPLEGQISSEVFTSFPIFSRHPKNLFDEKPESQENVETIKATNTSSIFPSFKIEVPEENTTNSWSNLYPNLFNIETKNTIENAEEILPSSKEKFVNEMPLDILTQEDFIQRVDDNNERMFSSNEQLDFVVDEDSHKIFKNIPSGVKSAIIASLLIVGLSVMVFITILVIFKWTQKKKQGPNYRESLKPQMFNVKKRNIKNFVVETMGKARMNYYRSQMRGMSDSIWEKDSDRKLSF</sequence>
<evidence type="ECO:0000256" key="3">
    <source>
        <dbReference type="SAM" id="SignalP"/>
    </source>
</evidence>
<dbReference type="RefSeq" id="XP_030745556.1">
    <property type="nucleotide sequence ID" value="XM_030889696.1"/>
</dbReference>
<keyword evidence="2" id="KW-0472">Membrane</keyword>
<evidence type="ECO:0000313" key="4">
    <source>
        <dbReference type="Proteomes" id="UP000504635"/>
    </source>
</evidence>
<feature type="region of interest" description="Disordered" evidence="1">
    <location>
        <begin position="530"/>
        <end position="567"/>
    </location>
</feature>
<keyword evidence="3" id="KW-0732">Signal</keyword>
<dbReference type="GO" id="GO:0016874">
    <property type="term" value="F:ligase activity"/>
    <property type="evidence" value="ECO:0007669"/>
    <property type="project" value="UniProtKB-KW"/>
</dbReference>
<dbReference type="Proteomes" id="UP000504635">
    <property type="component" value="Unplaced"/>
</dbReference>
<dbReference type="KEGG" id="soy:115874528"/>
<keyword evidence="4" id="KW-1185">Reference proteome</keyword>
<feature type="signal peptide" evidence="3">
    <location>
        <begin position="1"/>
        <end position="24"/>
    </location>
</feature>
<name>A0A6J2X2U6_SITOR</name>
<evidence type="ECO:0000256" key="2">
    <source>
        <dbReference type="SAM" id="Phobius"/>
    </source>
</evidence>
<feature type="transmembrane region" description="Helical" evidence="2">
    <location>
        <begin position="789"/>
        <end position="811"/>
    </location>
</feature>
<protein>
    <submittedName>
        <fullName evidence="5">DNA ligase 1</fullName>
    </submittedName>
</protein>
<feature type="region of interest" description="Disordered" evidence="1">
    <location>
        <begin position="382"/>
        <end position="415"/>
    </location>
</feature>
<keyword evidence="5" id="KW-0436">Ligase</keyword>